<dbReference type="STRING" id="7574.A0A1S3K0D5"/>
<dbReference type="OrthoDB" id="10044893at2759"/>
<dbReference type="PANTHER" id="PTHR13318">
    <property type="entry name" value="PARTNER OF PAIRED, ISOFORM B-RELATED"/>
    <property type="match status" value="1"/>
</dbReference>
<proteinExistence type="predicted"/>
<dbReference type="CDD" id="cd22127">
    <property type="entry name" value="F-box_FBXL16"/>
    <property type="match status" value="1"/>
</dbReference>
<dbReference type="SUPFAM" id="SSF52047">
    <property type="entry name" value="RNI-like"/>
    <property type="match status" value="1"/>
</dbReference>
<dbReference type="InterPro" id="IPR032675">
    <property type="entry name" value="LRR_dom_sf"/>
</dbReference>
<gene>
    <name evidence="4" type="primary">LOC106177769</name>
</gene>
<keyword evidence="3" id="KW-1185">Reference proteome</keyword>
<accession>A0A1S3K0D5</accession>
<feature type="domain" description="F-box/LRR-repeat protein 15-like leucin rich repeat" evidence="2">
    <location>
        <begin position="234"/>
        <end position="304"/>
    </location>
</feature>
<organism evidence="3 4">
    <name type="scientific">Lingula anatina</name>
    <name type="common">Brachiopod</name>
    <name type="synonym">Lingula unguis</name>
    <dbReference type="NCBI Taxonomy" id="7574"/>
    <lineage>
        <taxon>Eukaryota</taxon>
        <taxon>Metazoa</taxon>
        <taxon>Spiralia</taxon>
        <taxon>Lophotrochozoa</taxon>
        <taxon>Brachiopoda</taxon>
        <taxon>Linguliformea</taxon>
        <taxon>Lingulata</taxon>
        <taxon>Lingulida</taxon>
        <taxon>Linguloidea</taxon>
        <taxon>Lingulidae</taxon>
        <taxon>Lingula</taxon>
    </lineage>
</organism>
<keyword evidence="1" id="KW-0833">Ubl conjugation pathway</keyword>
<dbReference type="RefSeq" id="XP_013416098.1">
    <property type="nucleotide sequence ID" value="XM_013560644.1"/>
</dbReference>
<evidence type="ECO:0000313" key="3">
    <source>
        <dbReference type="Proteomes" id="UP000085678"/>
    </source>
</evidence>
<dbReference type="InterPro" id="IPR036047">
    <property type="entry name" value="F-box-like_dom_sf"/>
</dbReference>
<dbReference type="OMA" id="FWAGLMP"/>
<sequence length="467" mass="52355">MSAISKACAELTNSIKGLRLPTTKRQENLHPTRNPGCSSGIGSVGGLLPQRMTSASNGHSPGLPKATKLKILHINGNIHAVKHAKDLWLDDRFLSQFFFYFLPSERLVLAQVCKKWRDLLYQAQFWQGVTAVVKSRDWKEEDKMKKFYHSLQKRGFDSLCLEGAADKDLSDMFANYPACRKHIRSVSLRYSNVTDSGLELMFQRMQCIYKLELSGCNEITEAGLWACLNPKIVSLTVSDCINVADDTVGAISQLLPSLHELDLQAYHVTDAALSFFSSKQSNTLTALKLKSCWEITNHGIVNVVHSLPNLTVLSLQGCSKITDDGVEIIAENLRKLRVLDLSWCPRVTDASLEYIACDLCLLEELTLDRCQHVTDIGVGYLSTMTSLAKLYLRWCTQVRDFGLQHLYTMKSLRMLSVAGCSQLTPSGIMGLVQMRHLEELEVTNCQGARQDVYKYLKENLPKCVIIP</sequence>
<dbReference type="AlphaFoldDB" id="A0A1S3K0D5"/>
<dbReference type="FunFam" id="3.80.10.10:FF:002228">
    <property type="entry name" value="Uncharacterized protein"/>
    <property type="match status" value="1"/>
</dbReference>
<dbReference type="PANTHER" id="PTHR13318:SF193">
    <property type="entry name" value="F-BOX_LRR-REPEAT PROTEIN 16"/>
    <property type="match status" value="1"/>
</dbReference>
<dbReference type="SUPFAM" id="SSF81383">
    <property type="entry name" value="F-box domain"/>
    <property type="match status" value="1"/>
</dbReference>
<dbReference type="Pfam" id="PF25372">
    <property type="entry name" value="DUF7885"/>
    <property type="match status" value="2"/>
</dbReference>
<evidence type="ECO:0000256" key="1">
    <source>
        <dbReference type="ARBA" id="ARBA00022786"/>
    </source>
</evidence>
<dbReference type="GO" id="GO:0031146">
    <property type="term" value="P:SCF-dependent proteasomal ubiquitin-dependent protein catabolic process"/>
    <property type="evidence" value="ECO:0007669"/>
    <property type="project" value="TreeGrafter"/>
</dbReference>
<dbReference type="Gene3D" id="3.80.10.10">
    <property type="entry name" value="Ribonuclease Inhibitor"/>
    <property type="match status" value="2"/>
</dbReference>
<dbReference type="InParanoid" id="A0A1S3K0D5"/>
<protein>
    <submittedName>
        <fullName evidence="4">F-box/LRR-repeat protein 16</fullName>
    </submittedName>
</protein>
<name>A0A1S3K0D5_LINAN</name>
<dbReference type="SMART" id="SM00367">
    <property type="entry name" value="LRR_CC"/>
    <property type="match status" value="8"/>
</dbReference>
<evidence type="ECO:0000259" key="2">
    <source>
        <dbReference type="Pfam" id="PF25372"/>
    </source>
</evidence>
<reference evidence="4" key="1">
    <citation type="submission" date="2025-08" db="UniProtKB">
        <authorList>
            <consortium name="RefSeq"/>
        </authorList>
    </citation>
    <scope>IDENTIFICATION</scope>
    <source>
        <tissue evidence="4">Gonads</tissue>
    </source>
</reference>
<dbReference type="GO" id="GO:0019005">
    <property type="term" value="C:SCF ubiquitin ligase complex"/>
    <property type="evidence" value="ECO:0007669"/>
    <property type="project" value="TreeGrafter"/>
</dbReference>
<dbReference type="KEGG" id="lak:106177769"/>
<feature type="domain" description="F-box/LRR-repeat protein 15-like leucin rich repeat" evidence="2">
    <location>
        <begin position="308"/>
        <end position="381"/>
    </location>
</feature>
<dbReference type="InterPro" id="IPR057207">
    <property type="entry name" value="FBXL15_LRR"/>
</dbReference>
<evidence type="ECO:0000313" key="4">
    <source>
        <dbReference type="RefSeq" id="XP_013416098.1"/>
    </source>
</evidence>
<dbReference type="Proteomes" id="UP000085678">
    <property type="component" value="Unplaced"/>
</dbReference>
<dbReference type="GeneID" id="106177769"/>
<dbReference type="InterPro" id="IPR006553">
    <property type="entry name" value="Leu-rich_rpt_Cys-con_subtyp"/>
</dbReference>